<evidence type="ECO:0008006" key="4">
    <source>
        <dbReference type="Google" id="ProtNLM"/>
    </source>
</evidence>
<evidence type="ECO:0000313" key="2">
    <source>
        <dbReference type="EMBL" id="EXX86800.1"/>
    </source>
</evidence>
<gene>
    <name evidence="2" type="ORF">BG53_05290</name>
</gene>
<dbReference type="AlphaFoldDB" id="A0A9W5RZW0"/>
<dbReference type="Proteomes" id="UP000053750">
    <property type="component" value="Unassembled WGS sequence"/>
</dbReference>
<dbReference type="PANTHER" id="PTHR40070:SF1">
    <property type="entry name" value="UPF0478 PROTEIN YTXG"/>
    <property type="match status" value="1"/>
</dbReference>
<sequence length="182" mass="19914">MMEFAVMIMAVSVAVLVVYLVMTLKKLQTSLDTANQTLGEARDAIHSWKGDVQGLVVSVKDLTNQVNRQIDAVDPLMASVRDMGEAIHEVTSSAKEVTESWMGKLRSQAQKASIATKGSWMDWVEAGVKAYHVVRSASKVLQTSPQAVEALQQEVRKDIHEIERDVLKKDRLSGHGGAVTLG</sequence>
<name>A0A9W5RZW0_9BACL</name>
<keyword evidence="1" id="KW-0472">Membrane</keyword>
<feature type="transmembrane region" description="Helical" evidence="1">
    <location>
        <begin position="6"/>
        <end position="24"/>
    </location>
</feature>
<reference evidence="2 3" key="1">
    <citation type="submission" date="2014-02" db="EMBL/GenBank/DDBJ databases">
        <title>Genome sequence of Paenibacillus darwinianus reveals adaptive mechanisms for survival in Antarctic soils.</title>
        <authorList>
            <person name="Dsouza M."/>
            <person name="Taylor M.W."/>
            <person name="Turner S.J."/>
            <person name="Aislabie J."/>
        </authorList>
    </citation>
    <scope>NUCLEOTIDE SEQUENCE [LARGE SCALE GENOMIC DNA]</scope>
    <source>
        <strain evidence="2 3">CE1</strain>
    </source>
</reference>
<organism evidence="2 3">
    <name type="scientific">Paenibacillus darwinianus</name>
    <dbReference type="NCBI Taxonomy" id="1380763"/>
    <lineage>
        <taxon>Bacteria</taxon>
        <taxon>Bacillati</taxon>
        <taxon>Bacillota</taxon>
        <taxon>Bacilli</taxon>
        <taxon>Bacillales</taxon>
        <taxon>Paenibacillaceae</taxon>
        <taxon>Paenibacillus</taxon>
    </lineage>
</organism>
<comment type="caution">
    <text evidence="2">The sequence shown here is derived from an EMBL/GenBank/DDBJ whole genome shotgun (WGS) entry which is preliminary data.</text>
</comment>
<evidence type="ECO:0000313" key="3">
    <source>
        <dbReference type="Proteomes" id="UP000053750"/>
    </source>
</evidence>
<dbReference type="PANTHER" id="PTHR40070">
    <property type="entry name" value="UPF0478 PROTEIN YTXG"/>
    <property type="match status" value="1"/>
</dbReference>
<keyword evidence="1" id="KW-0812">Transmembrane</keyword>
<keyword evidence="3" id="KW-1185">Reference proteome</keyword>
<evidence type="ECO:0000256" key="1">
    <source>
        <dbReference type="SAM" id="Phobius"/>
    </source>
</evidence>
<dbReference type="Pfam" id="PF06103">
    <property type="entry name" value="DUF948"/>
    <property type="match status" value="1"/>
</dbReference>
<dbReference type="EMBL" id="JFHU01000179">
    <property type="protein sequence ID" value="EXX86800.1"/>
    <property type="molecule type" value="Genomic_DNA"/>
</dbReference>
<accession>A0A9W5RZW0</accession>
<keyword evidence="1" id="KW-1133">Transmembrane helix</keyword>
<protein>
    <recommendedName>
        <fullName evidence="4">DUF948 domain-containing protein</fullName>
    </recommendedName>
</protein>
<dbReference type="RefSeq" id="WP_036583786.1">
    <property type="nucleotide sequence ID" value="NZ_KK082198.1"/>
</dbReference>
<dbReference type="InterPro" id="IPR009293">
    <property type="entry name" value="UPF0478"/>
</dbReference>
<proteinExistence type="predicted"/>